<comment type="caution">
    <text evidence="1">The sequence shown here is derived from an EMBL/GenBank/DDBJ whole genome shotgun (WGS) entry which is preliminary data.</text>
</comment>
<accession>A0A8J8P2B4</accession>
<sequence length="68" mass="7765">MGSVSQESSPFQCMRIWQIFTPQSGMVCQRGLMMRALSQLGSGPIRRTAHCTSQKMRRRHGLRVLEID</sequence>
<proteinExistence type="predicted"/>
<gene>
    <name evidence="1" type="ORF">FGO68_gene16999</name>
</gene>
<keyword evidence="2" id="KW-1185">Reference proteome</keyword>
<name>A0A8J8P2B4_HALGN</name>
<dbReference type="AlphaFoldDB" id="A0A8J8P2B4"/>
<reference evidence="1" key="1">
    <citation type="submission" date="2019-06" db="EMBL/GenBank/DDBJ databases">
        <authorList>
            <person name="Zheng W."/>
        </authorList>
    </citation>
    <scope>NUCLEOTIDE SEQUENCE</scope>
    <source>
        <strain evidence="1">QDHG01</strain>
    </source>
</reference>
<dbReference type="Proteomes" id="UP000785679">
    <property type="component" value="Unassembled WGS sequence"/>
</dbReference>
<organism evidence="1 2">
    <name type="scientific">Halteria grandinella</name>
    <dbReference type="NCBI Taxonomy" id="5974"/>
    <lineage>
        <taxon>Eukaryota</taxon>
        <taxon>Sar</taxon>
        <taxon>Alveolata</taxon>
        <taxon>Ciliophora</taxon>
        <taxon>Intramacronucleata</taxon>
        <taxon>Spirotrichea</taxon>
        <taxon>Stichotrichia</taxon>
        <taxon>Sporadotrichida</taxon>
        <taxon>Halteriidae</taxon>
        <taxon>Halteria</taxon>
    </lineage>
</organism>
<dbReference type="EMBL" id="RRYP01002882">
    <property type="protein sequence ID" value="TNV84341.1"/>
    <property type="molecule type" value="Genomic_DNA"/>
</dbReference>
<evidence type="ECO:0000313" key="1">
    <source>
        <dbReference type="EMBL" id="TNV84341.1"/>
    </source>
</evidence>
<evidence type="ECO:0000313" key="2">
    <source>
        <dbReference type="Proteomes" id="UP000785679"/>
    </source>
</evidence>
<protein>
    <submittedName>
        <fullName evidence="1">Uncharacterized protein</fullName>
    </submittedName>
</protein>